<evidence type="ECO:0000313" key="2">
    <source>
        <dbReference type="Proteomes" id="UP000325155"/>
    </source>
</evidence>
<dbReference type="Proteomes" id="UP000325155">
    <property type="component" value="Chromosome"/>
</dbReference>
<dbReference type="AlphaFoldDB" id="A0A5C0UEN2"/>
<dbReference type="EMBL" id="CP043315">
    <property type="protein sequence ID" value="QEK38177.1"/>
    <property type="molecule type" value="Genomic_DNA"/>
</dbReference>
<proteinExistence type="predicted"/>
<dbReference type="RefSeq" id="WP_148981024.1">
    <property type="nucleotide sequence ID" value="NZ_CP043315.1"/>
</dbReference>
<organism evidence="1 2">
    <name type="scientific">Candidatus Cytomitobacter indipagum</name>
    <dbReference type="NCBI Taxonomy" id="2601575"/>
    <lineage>
        <taxon>Bacteria</taxon>
        <taxon>Pseudomonadati</taxon>
        <taxon>Pseudomonadota</taxon>
        <taxon>Alphaproteobacteria</taxon>
        <taxon>Holosporales</taxon>
        <taxon>Holosporaceae</taxon>
        <taxon>Candidatus Cytomitobacter</taxon>
    </lineage>
</organism>
<evidence type="ECO:0000313" key="1">
    <source>
        <dbReference type="EMBL" id="QEK38177.1"/>
    </source>
</evidence>
<dbReference type="KEGG" id="cip:FZC35_02220"/>
<keyword evidence="2" id="KW-1185">Reference proteome</keyword>
<protein>
    <submittedName>
        <fullName evidence="1">Uncharacterized protein</fullName>
    </submittedName>
</protein>
<name>A0A5C0UEN2_9PROT</name>
<accession>A0A5C0UEN2</accession>
<reference evidence="1 2" key="1">
    <citation type="submission" date="2019-08" db="EMBL/GenBank/DDBJ databases">
        <title>Highly reduced genomes of protist endosymbionts show evolutionary convergence.</title>
        <authorList>
            <person name="George E."/>
            <person name="Husnik F."/>
            <person name="Tashyreva D."/>
            <person name="Prokopchuk G."/>
            <person name="Horak A."/>
            <person name="Kwong W.K."/>
            <person name="Lukes J."/>
            <person name="Keeling P.J."/>
        </authorList>
    </citation>
    <scope>NUCLEOTIDE SEQUENCE [LARGE SCALE GENOMIC DNA]</scope>
    <source>
        <strain evidence="1">1605</strain>
    </source>
</reference>
<sequence length="248" mass="28689">MKLKILFLSCCVAIYSHNDDLVVKSEPSFHLEDSCGQINEFYLDNLQSIVLGMIDMKSSLHNYYNSIESNCGLMNNEKRLEILNSMRKIHSMIDFLRILKKNFFDKNESSSNLTEVDVFSCDLDDIESDVRCFINQLSASSKMICNAINYAFVEEENEEEDVSIVRVKYYCSALDFHLNNLLFFIENSNLNSDALSANEQKTNEITVDMEMAQENQKSFCLIRFCKIIGDFFGRCNNINKIHPEIYKS</sequence>
<gene>
    <name evidence="1" type="ORF">FZC35_02220</name>
</gene>